<comment type="caution">
    <text evidence="6">The sequence shown here is derived from an EMBL/GenBank/DDBJ whole genome shotgun (WGS) entry which is preliminary data.</text>
</comment>
<dbReference type="EMBL" id="BAABFN010000002">
    <property type="protein sequence ID" value="GAA4306446.1"/>
    <property type="molecule type" value="Genomic_DNA"/>
</dbReference>
<evidence type="ECO:0000256" key="2">
    <source>
        <dbReference type="ARBA" id="ARBA00023136"/>
    </source>
</evidence>
<evidence type="ECO:0000313" key="6">
    <source>
        <dbReference type="EMBL" id="GAA4306446.1"/>
    </source>
</evidence>
<evidence type="ECO:0000256" key="1">
    <source>
        <dbReference type="ARBA" id="ARBA00004442"/>
    </source>
</evidence>
<dbReference type="Pfam" id="PF13620">
    <property type="entry name" value="CarboxypepD_reg"/>
    <property type="match status" value="1"/>
</dbReference>
<dbReference type="InterPro" id="IPR008969">
    <property type="entry name" value="CarboxyPept-like_regulatory"/>
</dbReference>
<keyword evidence="7" id="KW-1185">Reference proteome</keyword>
<feature type="domain" description="Outer membrane protein beta-barrel" evidence="5">
    <location>
        <begin position="381"/>
        <end position="790"/>
    </location>
</feature>
<keyword evidence="2" id="KW-0472">Membrane</keyword>
<proteinExistence type="predicted"/>
<dbReference type="PANTHER" id="PTHR40980:SF4">
    <property type="entry name" value="TONB-DEPENDENT RECEPTOR-LIKE BETA-BARREL DOMAIN-CONTAINING PROTEIN"/>
    <property type="match status" value="1"/>
</dbReference>
<dbReference type="InterPro" id="IPR041700">
    <property type="entry name" value="OMP_b-brl_3"/>
</dbReference>
<sequence length="811" mass="90403">MIIPSALLAQHAGVRGLVRDKLTGLPMRYVSIALYRTGDSSLVNGTITDSTGKFELGRLKAGDFYLTVQFVGYRQKTIPSFVLSESRNTDLGDITIIPDQRMLDELKVSGKKVENYNKIDKQVYEAGQFEAAKGGSALDVLKNLPSVSVNGEGRIMMRGSTGFLVLINGKPVLTDAQSALSQLPANAVADIELITAPSAKYDPDGKSGIINIITKKGAADGLTFVANVQGGLPSTTDYGNLKKPVRFGGDAAFNYKKGKWNIAAGADYTRNDVEGYRVGDVYTINSTKGYTTHFPSEGERSFDKYNYAGRVSIGFTPDAGNAFSLGFSTSKKFQARLADIFYKNTKTRTGADTPFQKSPYYNSNLQTKEGTFTLGSLDYTHTFTNRSTLSASVLYEWDNLYGDTKNRNLKNAKPGADTIQYVFNPYKKPIHGYRAKLDYALPIGKGKLESGYQFRYDTEDGEFGYQVTPAPVPPDPERFAGTVQSKNQINAAYSQYSGQAGQLEYVGGLRYEYAARTVRLSYDPAPHHLYLSNLFPSASLLYTLGRGWKAKAGYSRRIQRTDNYQLNPIPEREHSETLEQGDPDLLPEFVDLWEAGIIKSFSLGSFFATLYHQDIKNPIQRVNSVYADTILNRVYTNAERARLTGIELETDIRITKWWDLYAGANIYQYKIRGDLKILDETFDVKNSDWVYAVNANTNFQLGPTWSIQGNVNYLSTRPTAQGKDSRFLSPNTSVKKTFMDGKIAVMLQWQNMDMGFLGSNEQRITTSGPDFYTTTNYIYETDVFMINISFNLNKLGSKVQLPKSEFGEKEF</sequence>
<comment type="subcellular location">
    <subcellularLocation>
        <location evidence="1">Cell outer membrane</location>
    </subcellularLocation>
</comment>
<protein>
    <submittedName>
        <fullName evidence="6">TonB-dependent receptor</fullName>
    </submittedName>
</protein>
<dbReference type="Gene3D" id="2.60.40.1120">
    <property type="entry name" value="Carboxypeptidase-like, regulatory domain"/>
    <property type="match status" value="1"/>
</dbReference>
<feature type="domain" description="TonB-dependent receptor plug" evidence="4">
    <location>
        <begin position="122"/>
        <end position="208"/>
    </location>
</feature>
<keyword evidence="3" id="KW-0998">Cell outer membrane</keyword>
<dbReference type="InterPro" id="IPR037066">
    <property type="entry name" value="Plug_dom_sf"/>
</dbReference>
<dbReference type="PANTHER" id="PTHR40980">
    <property type="entry name" value="PLUG DOMAIN-CONTAINING PROTEIN"/>
    <property type="match status" value="1"/>
</dbReference>
<reference evidence="7" key="1">
    <citation type="journal article" date="2019" name="Int. J. Syst. Evol. Microbiol.">
        <title>The Global Catalogue of Microorganisms (GCM) 10K type strain sequencing project: providing services to taxonomists for standard genome sequencing and annotation.</title>
        <authorList>
            <consortium name="The Broad Institute Genomics Platform"/>
            <consortium name="The Broad Institute Genome Sequencing Center for Infectious Disease"/>
            <person name="Wu L."/>
            <person name="Ma J."/>
        </authorList>
    </citation>
    <scope>NUCLEOTIDE SEQUENCE [LARGE SCALE GENOMIC DNA]</scope>
    <source>
        <strain evidence="7">JCM 17664</strain>
    </source>
</reference>
<evidence type="ECO:0000256" key="3">
    <source>
        <dbReference type="ARBA" id="ARBA00023237"/>
    </source>
</evidence>
<dbReference type="Gene3D" id="2.40.170.20">
    <property type="entry name" value="TonB-dependent receptor, beta-barrel domain"/>
    <property type="match status" value="1"/>
</dbReference>
<dbReference type="Pfam" id="PF14905">
    <property type="entry name" value="OMP_b-brl_3"/>
    <property type="match status" value="1"/>
</dbReference>
<dbReference type="Gene3D" id="2.170.130.10">
    <property type="entry name" value="TonB-dependent receptor, plug domain"/>
    <property type="match status" value="1"/>
</dbReference>
<accession>A0ABP8FLP8</accession>
<dbReference type="SUPFAM" id="SSF56935">
    <property type="entry name" value="Porins"/>
    <property type="match status" value="1"/>
</dbReference>
<evidence type="ECO:0000313" key="7">
    <source>
        <dbReference type="Proteomes" id="UP001501207"/>
    </source>
</evidence>
<dbReference type="InterPro" id="IPR012910">
    <property type="entry name" value="Plug_dom"/>
</dbReference>
<evidence type="ECO:0000259" key="5">
    <source>
        <dbReference type="Pfam" id="PF14905"/>
    </source>
</evidence>
<name>A0ABP8FLP8_9BACT</name>
<dbReference type="Proteomes" id="UP001501207">
    <property type="component" value="Unassembled WGS sequence"/>
</dbReference>
<evidence type="ECO:0000259" key="4">
    <source>
        <dbReference type="Pfam" id="PF07715"/>
    </source>
</evidence>
<dbReference type="InterPro" id="IPR036942">
    <property type="entry name" value="Beta-barrel_TonB_sf"/>
</dbReference>
<dbReference type="Pfam" id="PF07715">
    <property type="entry name" value="Plug"/>
    <property type="match status" value="1"/>
</dbReference>
<keyword evidence="6" id="KW-0675">Receptor</keyword>
<dbReference type="SUPFAM" id="SSF49464">
    <property type="entry name" value="Carboxypeptidase regulatory domain-like"/>
    <property type="match status" value="1"/>
</dbReference>
<gene>
    <name evidence="6" type="ORF">GCM10023143_12380</name>
</gene>
<organism evidence="6 7">
    <name type="scientific">Compostibacter hankyongensis</name>
    <dbReference type="NCBI Taxonomy" id="1007089"/>
    <lineage>
        <taxon>Bacteria</taxon>
        <taxon>Pseudomonadati</taxon>
        <taxon>Bacteroidota</taxon>
        <taxon>Chitinophagia</taxon>
        <taxon>Chitinophagales</taxon>
        <taxon>Chitinophagaceae</taxon>
        <taxon>Compostibacter</taxon>
    </lineage>
</organism>